<dbReference type="AlphaFoldDB" id="A0A8H7F9S6"/>
<comment type="catalytic activity">
    <reaction evidence="6">
        <text>L-lysyl-[histone] + S-adenosyl-L-methionine = N(6)-methyl-L-lysyl-[histone] + S-adenosyl-L-homocysteine + H(+)</text>
        <dbReference type="Rhea" id="RHEA:10024"/>
        <dbReference type="Rhea" id="RHEA-COMP:9845"/>
        <dbReference type="Rhea" id="RHEA-COMP:9846"/>
        <dbReference type="ChEBI" id="CHEBI:15378"/>
        <dbReference type="ChEBI" id="CHEBI:29969"/>
        <dbReference type="ChEBI" id="CHEBI:57856"/>
        <dbReference type="ChEBI" id="CHEBI:59789"/>
        <dbReference type="ChEBI" id="CHEBI:61929"/>
    </reaction>
    <physiologicalReaction direction="left-to-right" evidence="6">
        <dbReference type="Rhea" id="RHEA:10025"/>
    </physiologicalReaction>
</comment>
<dbReference type="GO" id="GO:0032259">
    <property type="term" value="P:methylation"/>
    <property type="evidence" value="ECO:0007669"/>
    <property type="project" value="UniProtKB-KW"/>
</dbReference>
<dbReference type="Proteomes" id="UP000629468">
    <property type="component" value="Unassembled WGS sequence"/>
</dbReference>
<sequence length="485" mass="54510">MPISPSEDELTTAIVELKRENPDLGISKIHNLLITKYPDWTVSEKRTRKILQGQGLVATASGNTPNVLIYPSSRLVPGLNIQKWTPKVEVKWFDKRKGKGLVATHEIKEGEVIWKEDPFITSPEWGILDLQMKSVACAFCTTPLTGSPLILSCAGSNMASPCTARFCNRLCFTRSAKLHPLLCPTKNPASIPLIQFVRESRWMAFYALVLCTSRLLLESQSEDKSFNDNWEMIHALAELGMEERHKYSYNLSGQYEPDRETWRHAYELFIQAFKEPSSTADAKKLAKIFRKPHPSNFQADIFDYNTGFLRGLGRMSLNIEAHGGIYTLHSHLNHSCDPNVSIRHLDQTTALSRITVIAKRDVKVGEELLITYVDPQLPYQTRQNELKGWGFGRCTCSRCLEEVKTVEEEDSEKEMTNLATIVVHELNTAVALHPLTANQLAANPSRGKPGAISQNPHNIGSVSEYWTSSFTSSSSNGVFQIQMNE</sequence>
<keyword evidence="2" id="KW-0808">Transferase</keyword>
<proteinExistence type="predicted"/>
<accession>A0A8H7F9S6</accession>
<dbReference type="PANTHER" id="PTHR46402">
    <property type="entry name" value="SET AND MYND DOMAIN-CONTAINING PROTEIN 5"/>
    <property type="match status" value="1"/>
</dbReference>
<dbReference type="PANTHER" id="PTHR46402:SF2">
    <property type="entry name" value="HISTONE-LYSINE N-TRIMETHYLTRANSFERASE SMYD5"/>
    <property type="match status" value="1"/>
</dbReference>
<dbReference type="InterPro" id="IPR046341">
    <property type="entry name" value="SET_dom_sf"/>
</dbReference>
<evidence type="ECO:0000313" key="8">
    <source>
        <dbReference type="EMBL" id="KAF7783885.1"/>
    </source>
</evidence>
<evidence type="ECO:0000313" key="9">
    <source>
        <dbReference type="Proteomes" id="UP000629468"/>
    </source>
</evidence>
<comment type="caution">
    <text evidence="8">The sequence shown here is derived from an EMBL/GenBank/DDBJ whole genome shotgun (WGS) entry which is preliminary data.</text>
</comment>
<evidence type="ECO:0000256" key="2">
    <source>
        <dbReference type="ARBA" id="ARBA00022679"/>
    </source>
</evidence>
<dbReference type="InterPro" id="IPR001214">
    <property type="entry name" value="SET_dom"/>
</dbReference>
<evidence type="ECO:0000256" key="3">
    <source>
        <dbReference type="ARBA" id="ARBA00022691"/>
    </source>
</evidence>
<dbReference type="GO" id="GO:0042799">
    <property type="term" value="F:histone H4K20 methyltransferase activity"/>
    <property type="evidence" value="ECO:0007669"/>
    <property type="project" value="TreeGrafter"/>
</dbReference>
<dbReference type="Gene3D" id="6.10.140.2220">
    <property type="match status" value="1"/>
</dbReference>
<organism evidence="8 9">
    <name type="scientific">Agaricus bisporus var. burnettii</name>
    <dbReference type="NCBI Taxonomy" id="192524"/>
    <lineage>
        <taxon>Eukaryota</taxon>
        <taxon>Fungi</taxon>
        <taxon>Dikarya</taxon>
        <taxon>Basidiomycota</taxon>
        <taxon>Agaricomycotina</taxon>
        <taxon>Agaricomycetes</taxon>
        <taxon>Agaricomycetidae</taxon>
        <taxon>Agaricales</taxon>
        <taxon>Agaricineae</taxon>
        <taxon>Agaricaceae</taxon>
        <taxon>Agaricus</taxon>
    </lineage>
</organism>
<dbReference type="SUPFAM" id="SSF82199">
    <property type="entry name" value="SET domain"/>
    <property type="match status" value="1"/>
</dbReference>
<keyword evidence="3" id="KW-0949">S-adenosyl-L-methionine</keyword>
<dbReference type="SMART" id="SM00317">
    <property type="entry name" value="SET"/>
    <property type="match status" value="1"/>
</dbReference>
<evidence type="ECO:0000256" key="5">
    <source>
        <dbReference type="ARBA" id="ARBA00044528"/>
    </source>
</evidence>
<evidence type="ECO:0000256" key="4">
    <source>
        <dbReference type="ARBA" id="ARBA00042380"/>
    </source>
</evidence>
<dbReference type="CDD" id="cd20071">
    <property type="entry name" value="SET_SMYD"/>
    <property type="match status" value="1"/>
</dbReference>
<protein>
    <recommendedName>
        <fullName evidence="5">Histone-lysine N-methyltransferase SET5</fullName>
    </recommendedName>
    <alternativeName>
        <fullName evidence="4">SET domain-containing protein 5</fullName>
    </alternativeName>
</protein>
<dbReference type="Gene3D" id="1.10.220.160">
    <property type="match status" value="1"/>
</dbReference>
<evidence type="ECO:0000259" key="7">
    <source>
        <dbReference type="PROSITE" id="PS50280"/>
    </source>
</evidence>
<gene>
    <name evidence="8" type="ORF">Agabi119p4_50</name>
</gene>
<feature type="domain" description="SET" evidence="7">
    <location>
        <begin position="86"/>
        <end position="373"/>
    </location>
</feature>
<keyword evidence="1" id="KW-0489">Methyltransferase</keyword>
<dbReference type="GO" id="GO:0045814">
    <property type="term" value="P:negative regulation of gene expression, epigenetic"/>
    <property type="evidence" value="ECO:0007669"/>
    <property type="project" value="TreeGrafter"/>
</dbReference>
<reference evidence="8 9" key="1">
    <citation type="journal article" name="Sci. Rep.">
        <title>Telomere-to-telomere assembled and centromere annotated genomes of the two main subspecies of the button mushroom Agaricus bisporus reveal especially polymorphic chromosome ends.</title>
        <authorList>
            <person name="Sonnenberg A.S.M."/>
            <person name="Sedaghat-Telgerd N."/>
            <person name="Lavrijssen B."/>
            <person name="Ohm R.A."/>
            <person name="Hendrickx P.M."/>
            <person name="Scholtmeijer K."/>
            <person name="Baars J.J.P."/>
            <person name="van Peer A."/>
        </authorList>
    </citation>
    <scope>NUCLEOTIDE SEQUENCE [LARGE SCALE GENOMIC DNA]</scope>
    <source>
        <strain evidence="8 9">H119_p4</strain>
    </source>
</reference>
<dbReference type="PROSITE" id="PS50280">
    <property type="entry name" value="SET"/>
    <property type="match status" value="1"/>
</dbReference>
<evidence type="ECO:0000256" key="1">
    <source>
        <dbReference type="ARBA" id="ARBA00022603"/>
    </source>
</evidence>
<evidence type="ECO:0000256" key="6">
    <source>
        <dbReference type="ARBA" id="ARBA00048619"/>
    </source>
</evidence>
<dbReference type="EMBL" id="JABXXO010000001">
    <property type="protein sequence ID" value="KAF7783885.1"/>
    <property type="molecule type" value="Genomic_DNA"/>
</dbReference>
<name>A0A8H7F9S6_AGABI</name>
<dbReference type="Gene3D" id="2.170.270.10">
    <property type="entry name" value="SET domain"/>
    <property type="match status" value="1"/>
</dbReference>
<dbReference type="Pfam" id="PF00856">
    <property type="entry name" value="SET"/>
    <property type="match status" value="1"/>
</dbReference>